<evidence type="ECO:0000259" key="2">
    <source>
        <dbReference type="PROSITE" id="PS51194"/>
    </source>
</evidence>
<sequence length="1178" mass="129663">MSDETDGVALLSDRLAGLPKPVSAVEVRERLMDLLRRDLVGAHPDLDPDLDREIISGTSPSTWYLTGFLAPRRKDSRERRAEKILGNGAADEEKAEAQLDALRSAEGMEQGAPGPGNAADDGASERPPMRSFVPSSLGLTLLLPRSAKTLDARVTWGDYVTEPPLDKAVFLPDEREKAAQAGEQPKEPPKSSLDWRRIPREERLTIDLAAIQEGVPQRIIVPNSAAPQVPGGGLELVVTVRPAQTAGIDGIRDDVLAVSVFLVNARPETYRRFGDIAFCFQARLELHVPEGFAPREDRASYDASDPDERLADLHYRDVCSFAVGHNTSADWCTPDENGRIVTAFTNPIPCQEVEKLGADIDVPGVERGMEKLEAAAADVTSLKAALSTLPIEYAKWAVEQDKVISEVRGARRQEVAQECLRNIREACRRIEGGIARLVNDPTSREAFLIMNKVMARSNRQRAAADNKKPLAEQRSPTWRLFQLAFILLNLEGLADPSHEDRPIVDLLFFPTGGGKTEAYLGLAAFAIARRRLANPGLEGAGLSVVMRYTLRLLTLDQLQRAAGLVCALELERKANPDLGTWPIEIGLWVGGGATPNALGDSKNKNPSTAVAWLDDHRGRNGPAPAPMKNCPWCGQRFNKASFQIHPHLTKPERLDIRCDNLDCEFSGVDRLPIVVVDDEIYRRLPAFMIATVDKFANIPWEGRAGAFFGNVDRSDHTGFYGAGENGGTRMARELRPIDLIIQDELHLISGPLGTIAGLYETAFDLLASRQINGERRGPKIVASTATVRRAESQIKNLFGRSKTAIFPPPGISRHDSFFAKVDKVSPSRVYAGIASPGRGPKLVYLRALQTILSGAAALSTGKENDPADPYLTALCYFNALRELGGARRIVEDEVRAHLTSYGSSRVRKQPSGQPFADRVLREVQELTSRYSTDQVSEARTRLGYPVSDKNAVDVALATNMISVGLDISRLGLMVVQGQPKTAAEYIQATSRVGREASKPGLVVTLLNIHKPRDRTHYEQFRAFHMSFYRAVEATSVTPFSPRALDRALAATLVAAARHVEPDLSQNDFVTRLGDNPAAYTAVRNIIEDKMRTAHVEQELVDRCLARLDELRDAWIAIAERQTENGDRFVYAKAEPVQRLLQDTLGLRGNNFFVAARSMRDTEPVALLKIRRPDGRVFE</sequence>
<dbReference type="AlphaFoldDB" id="A0A844ADP0"/>
<evidence type="ECO:0000313" key="4">
    <source>
        <dbReference type="Proteomes" id="UP000466694"/>
    </source>
</evidence>
<feature type="region of interest" description="Disordered" evidence="1">
    <location>
        <begin position="106"/>
        <end position="131"/>
    </location>
</feature>
<dbReference type="InterPro" id="IPR001650">
    <property type="entry name" value="Helicase_C-like"/>
</dbReference>
<evidence type="ECO:0000256" key="1">
    <source>
        <dbReference type="SAM" id="MobiDB-lite"/>
    </source>
</evidence>
<dbReference type="Pfam" id="PF00271">
    <property type="entry name" value="Helicase_C"/>
    <property type="match status" value="1"/>
</dbReference>
<dbReference type="EMBL" id="WISZ01000142">
    <property type="protein sequence ID" value="MQX10178.1"/>
    <property type="molecule type" value="Genomic_DNA"/>
</dbReference>
<reference evidence="3 4" key="1">
    <citation type="journal article" date="2013" name="Genome Biol.">
        <title>Comparative genomics of the core and accessory genomes of 48 Sinorhizobium strains comprising five genospecies.</title>
        <authorList>
            <person name="Sugawara M."/>
            <person name="Epstein B."/>
            <person name="Badgley B.D."/>
            <person name="Unno T."/>
            <person name="Xu L."/>
            <person name="Reese J."/>
            <person name="Gyaneshwar P."/>
            <person name="Denny R."/>
            <person name="Mudge J."/>
            <person name="Bharti A.K."/>
            <person name="Farmer A.D."/>
            <person name="May G.D."/>
            <person name="Woodward J.E."/>
            <person name="Medigue C."/>
            <person name="Vallenet D."/>
            <person name="Lajus A."/>
            <person name="Rouy Z."/>
            <person name="Martinez-Vaz B."/>
            <person name="Tiffin P."/>
            <person name="Young N.D."/>
            <person name="Sadowsky M.J."/>
        </authorList>
    </citation>
    <scope>NUCLEOTIDE SEQUENCE [LARGE SCALE GENOMIC DNA]</scope>
    <source>
        <strain evidence="3 4">USDA205</strain>
    </source>
</reference>
<dbReference type="NCBIfam" id="NF038325">
    <property type="entry name" value="DISARM_DrmAS"/>
    <property type="match status" value="1"/>
</dbReference>
<comment type="caution">
    <text evidence="3">The sequence shown here is derived from an EMBL/GenBank/DDBJ whole genome shotgun (WGS) entry which is preliminary data.</text>
</comment>
<accession>A0A844ADP0</accession>
<feature type="domain" description="Helicase C-terminal" evidence="2">
    <location>
        <begin position="893"/>
        <end position="1045"/>
    </location>
</feature>
<dbReference type="CDD" id="cd18785">
    <property type="entry name" value="SF2_C"/>
    <property type="match status" value="1"/>
</dbReference>
<dbReference type="InterPro" id="IPR027417">
    <property type="entry name" value="P-loop_NTPase"/>
</dbReference>
<dbReference type="PROSITE" id="PS51194">
    <property type="entry name" value="HELICASE_CTER"/>
    <property type="match status" value="1"/>
</dbReference>
<evidence type="ECO:0000313" key="3">
    <source>
        <dbReference type="EMBL" id="MQX10178.1"/>
    </source>
</evidence>
<dbReference type="Proteomes" id="UP000466694">
    <property type="component" value="Unassembled WGS sequence"/>
</dbReference>
<proteinExistence type="predicted"/>
<name>A0A844ADP0_RHIFR</name>
<gene>
    <name evidence="3" type="ORF">GHK48_18355</name>
</gene>
<protein>
    <recommendedName>
        <fullName evidence="2">Helicase C-terminal domain-containing protein</fullName>
    </recommendedName>
</protein>
<dbReference type="Gene3D" id="3.40.50.300">
    <property type="entry name" value="P-loop containing nucleotide triphosphate hydrolases"/>
    <property type="match status" value="1"/>
</dbReference>
<feature type="compositionally biased region" description="Low complexity" evidence="1">
    <location>
        <begin position="111"/>
        <end position="121"/>
    </location>
</feature>
<dbReference type="RefSeq" id="WP_081319001.1">
    <property type="nucleotide sequence ID" value="NZ_BJNI01000020.1"/>
</dbReference>
<organism evidence="3 4">
    <name type="scientific">Rhizobium fredii</name>
    <name type="common">Sinorhizobium fredii</name>
    <dbReference type="NCBI Taxonomy" id="380"/>
    <lineage>
        <taxon>Bacteria</taxon>
        <taxon>Pseudomonadati</taxon>
        <taxon>Pseudomonadota</taxon>
        <taxon>Alphaproteobacteria</taxon>
        <taxon>Hyphomicrobiales</taxon>
        <taxon>Rhizobiaceae</taxon>
        <taxon>Sinorhizobium/Ensifer group</taxon>
        <taxon>Sinorhizobium</taxon>
    </lineage>
</organism>
<dbReference type="SUPFAM" id="SSF52540">
    <property type="entry name" value="P-loop containing nucleoside triphosphate hydrolases"/>
    <property type="match status" value="1"/>
</dbReference>